<dbReference type="STRING" id="1006004.GBAG_3310"/>
<organism evidence="1 2">
    <name type="scientific">Buttiauxella agrestis ATCC 33320</name>
    <dbReference type="NCBI Taxonomy" id="1006004"/>
    <lineage>
        <taxon>Bacteria</taxon>
        <taxon>Pseudomonadati</taxon>
        <taxon>Pseudomonadota</taxon>
        <taxon>Gammaproteobacteria</taxon>
        <taxon>Enterobacterales</taxon>
        <taxon>Enterobacteriaceae</taxon>
        <taxon>Buttiauxella</taxon>
    </lineage>
</organism>
<protein>
    <submittedName>
        <fullName evidence="1">Hcp family secreted protein</fullName>
    </submittedName>
</protein>
<dbReference type="PANTHER" id="PTHR34319:SF7">
    <property type="entry name" value="HNH ENDONUCLEASE DOMAIN-CONTAINING PROTEIN"/>
    <property type="match status" value="1"/>
</dbReference>
<dbReference type="InterPro" id="IPR052947">
    <property type="entry name" value="T6SS_Hcp1_domain"/>
</dbReference>
<dbReference type="RefSeq" id="WP_034498082.1">
    <property type="nucleotide sequence ID" value="NZ_JMPI01000057.1"/>
</dbReference>
<evidence type="ECO:0000313" key="1">
    <source>
        <dbReference type="EMBL" id="KFC78534.1"/>
    </source>
</evidence>
<evidence type="ECO:0000313" key="2">
    <source>
        <dbReference type="Proteomes" id="UP000028653"/>
    </source>
</evidence>
<keyword evidence="2" id="KW-1185">Reference proteome</keyword>
<dbReference type="Proteomes" id="UP000028653">
    <property type="component" value="Unassembled WGS sequence"/>
</dbReference>
<comment type="caution">
    <text evidence="1">The sequence shown here is derived from an EMBL/GenBank/DDBJ whole genome shotgun (WGS) entry which is preliminary data.</text>
</comment>
<dbReference type="PANTHER" id="PTHR34319">
    <property type="entry name" value="MAJOR EXPORTED PROTEIN"/>
    <property type="match status" value="1"/>
</dbReference>
<dbReference type="EMBL" id="JMPI01000057">
    <property type="protein sequence ID" value="KFC78534.1"/>
    <property type="molecule type" value="Genomic_DNA"/>
</dbReference>
<dbReference type="eggNOG" id="COG3157">
    <property type="taxonomic scope" value="Bacteria"/>
</dbReference>
<dbReference type="Gene3D" id="2.30.110.20">
    <property type="entry name" value="Hcp1-like"/>
    <property type="match status" value="1"/>
</dbReference>
<dbReference type="Pfam" id="PF05638">
    <property type="entry name" value="T6SS_HCP"/>
    <property type="match status" value="1"/>
</dbReference>
<accession>A0A085G489</accession>
<dbReference type="NCBIfam" id="TIGR03344">
    <property type="entry name" value="VI_effect_Hcp1"/>
    <property type="match status" value="1"/>
</dbReference>
<dbReference type="InterPro" id="IPR036624">
    <property type="entry name" value="Hcp1-lik_sf"/>
</dbReference>
<dbReference type="OrthoDB" id="5674026at2"/>
<proteinExistence type="predicted"/>
<dbReference type="SUPFAM" id="SSF141452">
    <property type="entry name" value="Hcp1-like"/>
    <property type="match status" value="1"/>
</dbReference>
<name>A0A085G489_9ENTR</name>
<dbReference type="AlphaFoldDB" id="A0A085G489"/>
<reference evidence="1 2" key="1">
    <citation type="submission" date="2014-05" db="EMBL/GenBank/DDBJ databases">
        <title>ATOL: Assembling a taxonomically balanced genome-scale reconstruction of the evolutionary history of the Enterobacteriaceae.</title>
        <authorList>
            <person name="Plunkett G.III."/>
            <person name="Neeno-Eckwall E.C."/>
            <person name="Glasner J.D."/>
            <person name="Perna N.T."/>
        </authorList>
    </citation>
    <scope>NUCLEOTIDE SEQUENCE [LARGE SCALE GENOMIC DNA]</scope>
    <source>
        <strain evidence="1 2">ATCC 33320</strain>
    </source>
</reference>
<dbReference type="InterPro" id="IPR008514">
    <property type="entry name" value="T6SS_Hcp"/>
</dbReference>
<gene>
    <name evidence="1" type="ORF">GBAG_3310</name>
</gene>
<sequence>MSNLAYLTINGQTQGLISAGCSSLNSIGNKAQIAHIDQIMVYAVTHSMSRAQNVNHHEMVIIKPIDKASPLLAKAINDNEMLVCDLDLYRTNRVGMNNLYYKVKLTGARISHNEFIVPHNLLDNGAEPQEKITFSYETITWEHCDAGTSAYSLWNDRVF</sequence>